<dbReference type="InterPro" id="IPR009242">
    <property type="entry name" value="DUF896"/>
</dbReference>
<reference evidence="4 5" key="2">
    <citation type="journal article" date="2016" name="Int. J. Syst. Evol. Microbiol.">
        <title>Bacillus gobiensis sp. nov., isolated from a soil sample.</title>
        <authorList>
            <person name="Liu B."/>
            <person name="Liu G.H."/>
            <person name="Cetin S."/>
            <person name="Schumann P."/>
            <person name="Pan Z.Z."/>
            <person name="Chen Q.Q."/>
        </authorList>
    </citation>
    <scope>NUCLEOTIDE SEQUENCE [LARGE SCALE GENOMIC DNA]</scope>
    <source>
        <strain evidence="4 5">FJAT-4402</strain>
    </source>
</reference>
<organism evidence="4 5">
    <name type="scientific">Bacillus gobiensis</name>
    <dbReference type="NCBI Taxonomy" id="1441095"/>
    <lineage>
        <taxon>Bacteria</taxon>
        <taxon>Bacillati</taxon>
        <taxon>Bacillota</taxon>
        <taxon>Bacilli</taxon>
        <taxon>Bacillales</taxon>
        <taxon>Bacillaceae</taxon>
        <taxon>Bacillus</taxon>
    </lineage>
</organism>
<dbReference type="PANTHER" id="PTHR37300:SF1">
    <property type="entry name" value="UPF0291 PROTEIN YNZC"/>
    <property type="match status" value="1"/>
</dbReference>
<evidence type="ECO:0000256" key="2">
    <source>
        <dbReference type="HAMAP-Rule" id="MF_01103"/>
    </source>
</evidence>
<dbReference type="OrthoDB" id="390105at2"/>
<comment type="subcellular location">
    <subcellularLocation>
        <location evidence="2">Cytoplasm</location>
    </subcellularLocation>
</comment>
<dbReference type="RefSeq" id="WP_053602905.1">
    <property type="nucleotide sequence ID" value="NZ_CP012600.1"/>
</dbReference>
<dbReference type="PATRIC" id="fig|1441095.3.peg.1249"/>
<dbReference type="PANTHER" id="PTHR37300">
    <property type="entry name" value="UPF0291 PROTEIN CBO2609/CLC_2481"/>
    <property type="match status" value="1"/>
</dbReference>
<proteinExistence type="inferred from homology"/>
<evidence type="ECO:0000256" key="3">
    <source>
        <dbReference type="SAM" id="MobiDB-lite"/>
    </source>
</evidence>
<feature type="region of interest" description="Disordered" evidence="3">
    <location>
        <begin position="55"/>
        <end position="76"/>
    </location>
</feature>
<gene>
    <name evidence="4" type="ORF">AM592_05750</name>
</gene>
<evidence type="ECO:0000256" key="1">
    <source>
        <dbReference type="ARBA" id="ARBA00022490"/>
    </source>
</evidence>
<reference evidence="5" key="1">
    <citation type="submission" date="2015-08" db="EMBL/GenBank/DDBJ databases">
        <title>Genome sequencing project for genomic taxonomy and phylogenomics of Bacillus-like bacteria.</title>
        <authorList>
            <person name="Liu B."/>
            <person name="Wang J."/>
            <person name="Zhu Y."/>
            <person name="Liu G."/>
            <person name="Chen Q."/>
            <person name="Chen Z."/>
            <person name="Lan J."/>
            <person name="Che J."/>
            <person name="Ge C."/>
            <person name="Shi H."/>
            <person name="Pan Z."/>
            <person name="Liu X."/>
        </authorList>
    </citation>
    <scope>NUCLEOTIDE SEQUENCE [LARGE SCALE GENOMIC DNA]</scope>
    <source>
        <strain evidence="5">FJAT-4402</strain>
    </source>
</reference>
<dbReference type="Pfam" id="PF05979">
    <property type="entry name" value="DUF896"/>
    <property type="match status" value="1"/>
</dbReference>
<dbReference type="STRING" id="1441095.AM592_05750"/>
<dbReference type="Proteomes" id="UP000067625">
    <property type="component" value="Chromosome"/>
</dbReference>
<name>A0A0M4FSW8_9BACI</name>
<dbReference type="EMBL" id="CP012600">
    <property type="protein sequence ID" value="ALC81155.1"/>
    <property type="molecule type" value="Genomic_DNA"/>
</dbReference>
<dbReference type="GO" id="GO:0005737">
    <property type="term" value="C:cytoplasm"/>
    <property type="evidence" value="ECO:0007669"/>
    <property type="project" value="UniProtKB-SubCell"/>
</dbReference>
<sequence>MLSKDKIARINELSNKSKSGQITAEEQAEQKKLREEYLKSFRSSMKKTLKGVTVIDPNGQDVTPEKLKNEKRKDLH</sequence>
<dbReference type="SUPFAM" id="SSF158221">
    <property type="entry name" value="YnzC-like"/>
    <property type="match status" value="1"/>
</dbReference>
<evidence type="ECO:0000313" key="4">
    <source>
        <dbReference type="EMBL" id="ALC81155.1"/>
    </source>
</evidence>
<dbReference type="AlphaFoldDB" id="A0A0M4FSW8"/>
<evidence type="ECO:0000313" key="5">
    <source>
        <dbReference type="Proteomes" id="UP000067625"/>
    </source>
</evidence>
<keyword evidence="5" id="KW-1185">Reference proteome</keyword>
<keyword evidence="1 2" id="KW-0963">Cytoplasm</keyword>
<dbReference type="Gene3D" id="1.10.287.540">
    <property type="entry name" value="Helix hairpin bin"/>
    <property type="match status" value="1"/>
</dbReference>
<accession>A0A0M4FSW8</accession>
<protein>
    <recommendedName>
        <fullName evidence="2">UPF0291 protein AM592_05750</fullName>
    </recommendedName>
</protein>
<feature type="compositionally biased region" description="Basic and acidic residues" evidence="3">
    <location>
        <begin position="63"/>
        <end position="76"/>
    </location>
</feature>
<dbReference type="HAMAP" id="MF_01103">
    <property type="entry name" value="UPF0291"/>
    <property type="match status" value="1"/>
</dbReference>
<comment type="similarity">
    <text evidence="2">Belongs to the UPF0291 family.</text>
</comment>